<accession>A0ABV5SAC4</accession>
<dbReference type="GO" id="GO:0016491">
    <property type="term" value="F:oxidoreductase activity"/>
    <property type="evidence" value="ECO:0007669"/>
    <property type="project" value="UniProtKB-KW"/>
</dbReference>
<dbReference type="InterPro" id="IPR036661">
    <property type="entry name" value="Luciferase-like_sf"/>
</dbReference>
<dbReference type="InterPro" id="IPR011251">
    <property type="entry name" value="Luciferase-like_dom"/>
</dbReference>
<evidence type="ECO:0000256" key="3">
    <source>
        <dbReference type="ARBA" id="ARBA00023002"/>
    </source>
</evidence>
<keyword evidence="2" id="KW-0288">FMN</keyword>
<evidence type="ECO:0000259" key="5">
    <source>
        <dbReference type="Pfam" id="PF00296"/>
    </source>
</evidence>
<evidence type="ECO:0000313" key="7">
    <source>
        <dbReference type="Proteomes" id="UP001589532"/>
    </source>
</evidence>
<organism evidence="6 7">
    <name type="scientific">Nonomuraea helvata</name>
    <dbReference type="NCBI Taxonomy" id="37484"/>
    <lineage>
        <taxon>Bacteria</taxon>
        <taxon>Bacillati</taxon>
        <taxon>Actinomycetota</taxon>
        <taxon>Actinomycetes</taxon>
        <taxon>Streptosporangiales</taxon>
        <taxon>Streptosporangiaceae</taxon>
        <taxon>Nonomuraea</taxon>
    </lineage>
</organism>
<keyword evidence="7" id="KW-1185">Reference proteome</keyword>
<dbReference type="PANTHER" id="PTHR42847:SF4">
    <property type="entry name" value="ALKANESULFONATE MONOOXYGENASE-RELATED"/>
    <property type="match status" value="1"/>
</dbReference>
<dbReference type="Pfam" id="PF00296">
    <property type="entry name" value="Bac_luciferase"/>
    <property type="match status" value="1"/>
</dbReference>
<dbReference type="EMBL" id="JBHMBW010000049">
    <property type="protein sequence ID" value="MFB9628564.1"/>
    <property type="molecule type" value="Genomic_DNA"/>
</dbReference>
<keyword evidence="3 6" id="KW-0560">Oxidoreductase</keyword>
<evidence type="ECO:0000313" key="6">
    <source>
        <dbReference type="EMBL" id="MFB9628564.1"/>
    </source>
</evidence>
<evidence type="ECO:0000256" key="2">
    <source>
        <dbReference type="ARBA" id="ARBA00022643"/>
    </source>
</evidence>
<dbReference type="Proteomes" id="UP001589532">
    <property type="component" value="Unassembled WGS sequence"/>
</dbReference>
<feature type="domain" description="Luciferase-like" evidence="5">
    <location>
        <begin position="8"/>
        <end position="220"/>
    </location>
</feature>
<keyword evidence="1" id="KW-0285">Flavoprotein</keyword>
<gene>
    <name evidence="6" type="ORF">ACFFSA_36280</name>
</gene>
<sequence>MRFGLALPSMAPPRRLVDLAVTAERSGWDGVFVDDHIQMPAATALEPHDPWVLLGAIAQTTGRIRLGAMVTPLSRRRPQKFAKEVVTLDHLSGGRVITGVGLGNLPEEEFAAFGDAASLKERAERTDEALDVVSALWSGERVRHQGAHFTVDAVMRPVPVQRPRPPIWIACGWPNARPLARARRWDGVVAIDRQRGFMEPEEVRRVVEALGPAAPGFDVVAIWSPGRAAEEYAKAGATWLLRALPPADDWLAALEAAAAESPE</sequence>
<comment type="caution">
    <text evidence="6">The sequence shown here is derived from an EMBL/GenBank/DDBJ whole genome shotgun (WGS) entry which is preliminary data.</text>
</comment>
<keyword evidence="4" id="KW-0503">Monooxygenase</keyword>
<dbReference type="SUPFAM" id="SSF51679">
    <property type="entry name" value="Bacterial luciferase-like"/>
    <property type="match status" value="1"/>
</dbReference>
<protein>
    <submittedName>
        <fullName evidence="6">LLM class flavin-dependent oxidoreductase</fullName>
        <ecNumber evidence="6">1.-.-.-</ecNumber>
    </submittedName>
</protein>
<dbReference type="InterPro" id="IPR050172">
    <property type="entry name" value="SsuD_RutA_monooxygenase"/>
</dbReference>
<evidence type="ECO:0000256" key="1">
    <source>
        <dbReference type="ARBA" id="ARBA00022630"/>
    </source>
</evidence>
<evidence type="ECO:0000256" key="4">
    <source>
        <dbReference type="ARBA" id="ARBA00023033"/>
    </source>
</evidence>
<name>A0ABV5SAC4_9ACTN</name>
<reference evidence="6 7" key="1">
    <citation type="submission" date="2024-09" db="EMBL/GenBank/DDBJ databases">
        <authorList>
            <person name="Sun Q."/>
            <person name="Mori K."/>
        </authorList>
    </citation>
    <scope>NUCLEOTIDE SEQUENCE [LARGE SCALE GENOMIC DNA]</scope>
    <source>
        <strain evidence="6 7">JCM 3143</strain>
    </source>
</reference>
<dbReference type="PANTHER" id="PTHR42847">
    <property type="entry name" value="ALKANESULFONATE MONOOXYGENASE"/>
    <property type="match status" value="1"/>
</dbReference>
<proteinExistence type="predicted"/>
<dbReference type="Gene3D" id="3.20.20.30">
    <property type="entry name" value="Luciferase-like domain"/>
    <property type="match status" value="1"/>
</dbReference>
<dbReference type="EC" id="1.-.-.-" evidence="6"/>
<dbReference type="RefSeq" id="WP_344990768.1">
    <property type="nucleotide sequence ID" value="NZ_BAAAXV010000005.1"/>
</dbReference>